<evidence type="ECO:0000256" key="5">
    <source>
        <dbReference type="ARBA" id="ARBA00022989"/>
    </source>
</evidence>
<feature type="domain" description="ABC transmembrane type-1" evidence="8">
    <location>
        <begin position="91"/>
        <end position="291"/>
    </location>
</feature>
<dbReference type="GO" id="GO:0005886">
    <property type="term" value="C:plasma membrane"/>
    <property type="evidence" value="ECO:0007669"/>
    <property type="project" value="UniProtKB-SubCell"/>
</dbReference>
<dbReference type="PANTHER" id="PTHR43744:SF12">
    <property type="entry name" value="ABC TRANSPORTER PERMEASE PROTEIN MG189-RELATED"/>
    <property type="match status" value="1"/>
</dbReference>
<evidence type="ECO:0000313" key="10">
    <source>
        <dbReference type="Proteomes" id="UP000638648"/>
    </source>
</evidence>
<comment type="caution">
    <text evidence="9">The sequence shown here is derived from an EMBL/GenBank/DDBJ whole genome shotgun (WGS) entry which is preliminary data.</text>
</comment>
<dbReference type="GO" id="GO:0055085">
    <property type="term" value="P:transmembrane transport"/>
    <property type="evidence" value="ECO:0007669"/>
    <property type="project" value="InterPro"/>
</dbReference>
<feature type="transmembrane region" description="Helical" evidence="7">
    <location>
        <begin position="274"/>
        <end position="291"/>
    </location>
</feature>
<keyword evidence="3" id="KW-1003">Cell membrane</keyword>
<dbReference type="Pfam" id="PF00528">
    <property type="entry name" value="BPD_transp_1"/>
    <property type="match status" value="1"/>
</dbReference>
<protein>
    <submittedName>
        <fullName evidence="9">Multiple sugar transport system permease protein</fullName>
    </submittedName>
</protein>
<keyword evidence="5 7" id="KW-1133">Transmembrane helix</keyword>
<feature type="transmembrane region" description="Helical" evidence="7">
    <location>
        <begin position="30"/>
        <end position="49"/>
    </location>
</feature>
<keyword evidence="2 7" id="KW-0813">Transport</keyword>
<proteinExistence type="inferred from homology"/>
<keyword evidence="10" id="KW-1185">Reference proteome</keyword>
<dbReference type="PANTHER" id="PTHR43744">
    <property type="entry name" value="ABC TRANSPORTER PERMEASE PROTEIN MG189-RELATED-RELATED"/>
    <property type="match status" value="1"/>
</dbReference>
<comment type="similarity">
    <text evidence="7">Belongs to the binding-protein-dependent transport system permease family.</text>
</comment>
<dbReference type="InterPro" id="IPR035906">
    <property type="entry name" value="MetI-like_sf"/>
</dbReference>
<dbReference type="PROSITE" id="PS50928">
    <property type="entry name" value="ABC_TM1"/>
    <property type="match status" value="1"/>
</dbReference>
<name>A0A927RAQ3_9ACTN</name>
<comment type="subcellular location">
    <subcellularLocation>
        <location evidence="1 7">Cell membrane</location>
        <topology evidence="1 7">Multi-pass membrane protein</topology>
    </subcellularLocation>
</comment>
<dbReference type="AlphaFoldDB" id="A0A927RAQ3"/>
<evidence type="ECO:0000256" key="7">
    <source>
        <dbReference type="RuleBase" id="RU363032"/>
    </source>
</evidence>
<feature type="transmembrane region" description="Helical" evidence="7">
    <location>
        <begin position="202"/>
        <end position="227"/>
    </location>
</feature>
<dbReference type="Gene3D" id="1.10.3720.10">
    <property type="entry name" value="MetI-like"/>
    <property type="match status" value="1"/>
</dbReference>
<evidence type="ECO:0000313" key="9">
    <source>
        <dbReference type="EMBL" id="MBE1609272.1"/>
    </source>
</evidence>
<keyword evidence="6 7" id="KW-0472">Membrane</keyword>
<evidence type="ECO:0000256" key="3">
    <source>
        <dbReference type="ARBA" id="ARBA00022475"/>
    </source>
</evidence>
<keyword evidence="4 7" id="KW-0812">Transmembrane</keyword>
<feature type="transmembrane region" description="Helical" evidence="7">
    <location>
        <begin position="160"/>
        <end position="181"/>
    </location>
</feature>
<dbReference type="RefSeq" id="WP_192752876.1">
    <property type="nucleotide sequence ID" value="NZ_BAABJL010000142.1"/>
</dbReference>
<evidence type="ECO:0000256" key="4">
    <source>
        <dbReference type="ARBA" id="ARBA00022692"/>
    </source>
</evidence>
<feature type="transmembrane region" description="Helical" evidence="7">
    <location>
        <begin position="90"/>
        <end position="114"/>
    </location>
</feature>
<gene>
    <name evidence="9" type="ORF">HEB94_006120</name>
</gene>
<feature type="transmembrane region" description="Helical" evidence="7">
    <location>
        <begin position="126"/>
        <end position="148"/>
    </location>
</feature>
<dbReference type="SUPFAM" id="SSF161098">
    <property type="entry name" value="MetI-like"/>
    <property type="match status" value="1"/>
</dbReference>
<evidence type="ECO:0000256" key="6">
    <source>
        <dbReference type="ARBA" id="ARBA00023136"/>
    </source>
</evidence>
<reference evidence="9" key="1">
    <citation type="submission" date="2020-10" db="EMBL/GenBank/DDBJ databases">
        <title>Sequencing the genomes of 1000 actinobacteria strains.</title>
        <authorList>
            <person name="Klenk H.-P."/>
        </authorList>
    </citation>
    <scope>NUCLEOTIDE SEQUENCE</scope>
    <source>
        <strain evidence="9">DSM 45354</strain>
    </source>
</reference>
<dbReference type="Proteomes" id="UP000638648">
    <property type="component" value="Unassembled WGS sequence"/>
</dbReference>
<dbReference type="EMBL" id="JADBEM010000001">
    <property type="protein sequence ID" value="MBE1609272.1"/>
    <property type="molecule type" value="Genomic_DNA"/>
</dbReference>
<evidence type="ECO:0000256" key="2">
    <source>
        <dbReference type="ARBA" id="ARBA00022448"/>
    </source>
</evidence>
<sequence>MGTRPDPRTDARPAREARPAVAVATRTARIVVLVGFMIFFGVPLVWLLLAATRTNDDLLTGFPLAFGSVDNLVTAWRHLLSYNDGELLAWIWNSVVYSVGGLLLTLVACIPAGYAMATMRFRGRYALLLTTLVVMIVPGSTLVLPLFIEVSSMRLLNTPWAVILPMAFFPFGVYLTYIYYATSLPVALLDAGRVDGCSEWQLFWSIALPLARPIVSLVAFFAFVANWNNYFLPFVMLTDDQKYNLPVGLAALIQSAPGVHPVFASELPIYGPEIALAGVVTVLPIAVIFLFSQRSMIAGIFGGAVKD</sequence>
<evidence type="ECO:0000259" key="8">
    <source>
        <dbReference type="PROSITE" id="PS50928"/>
    </source>
</evidence>
<organism evidence="9 10">
    <name type="scientific">Actinopolymorpha pittospori</name>
    <dbReference type="NCBI Taxonomy" id="648752"/>
    <lineage>
        <taxon>Bacteria</taxon>
        <taxon>Bacillati</taxon>
        <taxon>Actinomycetota</taxon>
        <taxon>Actinomycetes</taxon>
        <taxon>Propionibacteriales</taxon>
        <taxon>Actinopolymorphaceae</taxon>
        <taxon>Actinopolymorpha</taxon>
    </lineage>
</organism>
<keyword evidence="9" id="KW-0762">Sugar transport</keyword>
<evidence type="ECO:0000256" key="1">
    <source>
        <dbReference type="ARBA" id="ARBA00004651"/>
    </source>
</evidence>
<dbReference type="InterPro" id="IPR000515">
    <property type="entry name" value="MetI-like"/>
</dbReference>
<dbReference type="CDD" id="cd06261">
    <property type="entry name" value="TM_PBP2"/>
    <property type="match status" value="1"/>
</dbReference>
<accession>A0A927RAQ3</accession>